<comment type="caution">
    <text evidence="8">The sequence shown here is derived from an EMBL/GenBank/DDBJ whole genome shotgun (WGS) entry which is preliminary data.</text>
</comment>
<feature type="signal peptide" evidence="6">
    <location>
        <begin position="1"/>
        <end position="35"/>
    </location>
</feature>
<keyword evidence="9" id="KW-1185">Reference proteome</keyword>
<dbReference type="InterPro" id="IPR050280">
    <property type="entry name" value="OMP_Chaperone_SurA"/>
</dbReference>
<dbReference type="Gene3D" id="3.10.50.40">
    <property type="match status" value="1"/>
</dbReference>
<evidence type="ECO:0000313" key="9">
    <source>
        <dbReference type="Proteomes" id="UP001595629"/>
    </source>
</evidence>
<protein>
    <recommendedName>
        <fullName evidence="1">Parvulin-like PPIase</fullName>
    </recommendedName>
    <alternativeName>
        <fullName evidence="3">Peptidyl-prolyl cis-trans isomerase plp</fullName>
    </alternativeName>
    <alternativeName>
        <fullName evidence="4">Rotamase plp</fullName>
    </alternativeName>
</protein>
<accession>A0ABV7TN28</accession>
<dbReference type="RefSeq" id="WP_386737218.1">
    <property type="nucleotide sequence ID" value="NZ_JBHRXI010000025.1"/>
</dbReference>
<dbReference type="Gene3D" id="1.10.4030.10">
    <property type="entry name" value="Porin chaperone SurA, peptide-binding domain"/>
    <property type="match status" value="1"/>
</dbReference>
<gene>
    <name evidence="8" type="ORF">ACFORG_19475</name>
</gene>
<dbReference type="InterPro" id="IPR000297">
    <property type="entry name" value="PPIase_PpiC"/>
</dbReference>
<feature type="chain" id="PRO_5047381294" description="Parvulin-like PPIase" evidence="6">
    <location>
        <begin position="36"/>
        <end position="415"/>
    </location>
</feature>
<dbReference type="InterPro" id="IPR046357">
    <property type="entry name" value="PPIase_dom_sf"/>
</dbReference>
<evidence type="ECO:0000256" key="2">
    <source>
        <dbReference type="ARBA" id="ARBA00022729"/>
    </source>
</evidence>
<reference evidence="9" key="1">
    <citation type="journal article" date="2019" name="Int. J. Syst. Evol. Microbiol.">
        <title>The Global Catalogue of Microorganisms (GCM) 10K type strain sequencing project: providing services to taxonomists for standard genome sequencing and annotation.</title>
        <authorList>
            <consortium name="The Broad Institute Genomics Platform"/>
            <consortium name="The Broad Institute Genome Sequencing Center for Infectious Disease"/>
            <person name="Wu L."/>
            <person name="Ma J."/>
        </authorList>
    </citation>
    <scope>NUCLEOTIDE SEQUENCE [LARGE SCALE GENOMIC DNA]</scope>
    <source>
        <strain evidence="9">KCTC 42911</strain>
    </source>
</reference>
<evidence type="ECO:0000256" key="5">
    <source>
        <dbReference type="PROSITE-ProRule" id="PRU00278"/>
    </source>
</evidence>
<evidence type="ECO:0000313" key="8">
    <source>
        <dbReference type="EMBL" id="MFC3615939.1"/>
    </source>
</evidence>
<dbReference type="GO" id="GO:0003755">
    <property type="term" value="F:peptidyl-prolyl cis-trans isomerase activity"/>
    <property type="evidence" value="ECO:0007669"/>
    <property type="project" value="UniProtKB-EC"/>
</dbReference>
<dbReference type="Proteomes" id="UP001595629">
    <property type="component" value="Unassembled WGS sequence"/>
</dbReference>
<evidence type="ECO:0000256" key="6">
    <source>
        <dbReference type="SAM" id="SignalP"/>
    </source>
</evidence>
<dbReference type="EMBL" id="JBHRXI010000025">
    <property type="protein sequence ID" value="MFC3615939.1"/>
    <property type="molecule type" value="Genomic_DNA"/>
</dbReference>
<dbReference type="PROSITE" id="PS50198">
    <property type="entry name" value="PPIC_PPIASE_2"/>
    <property type="match status" value="1"/>
</dbReference>
<organism evidence="8 9">
    <name type="scientific">Lutimaribacter marinistellae</name>
    <dbReference type="NCBI Taxonomy" id="1820329"/>
    <lineage>
        <taxon>Bacteria</taxon>
        <taxon>Pseudomonadati</taxon>
        <taxon>Pseudomonadota</taxon>
        <taxon>Alphaproteobacteria</taxon>
        <taxon>Rhodobacterales</taxon>
        <taxon>Roseobacteraceae</taxon>
        <taxon>Lutimaribacter</taxon>
    </lineage>
</organism>
<evidence type="ECO:0000256" key="1">
    <source>
        <dbReference type="ARBA" id="ARBA00018370"/>
    </source>
</evidence>
<proteinExistence type="predicted"/>
<dbReference type="SUPFAM" id="SSF54534">
    <property type="entry name" value="FKBP-like"/>
    <property type="match status" value="1"/>
</dbReference>
<name>A0ABV7TN28_9RHOB</name>
<dbReference type="SUPFAM" id="SSF109998">
    <property type="entry name" value="Triger factor/SurA peptide-binding domain-like"/>
    <property type="match status" value="1"/>
</dbReference>
<dbReference type="Pfam" id="PF00639">
    <property type="entry name" value="Rotamase"/>
    <property type="match status" value="1"/>
</dbReference>
<dbReference type="PANTHER" id="PTHR47637">
    <property type="entry name" value="CHAPERONE SURA"/>
    <property type="match status" value="1"/>
</dbReference>
<keyword evidence="5 8" id="KW-0413">Isomerase</keyword>
<sequence>MQNFLNPLTRTAARWMRRTLPLALAVTLSTAPLSAQSLFSPAIRVNSDIVTRYEIAQRQLFFETLRIPGSSEQDVRNSLIDDKLRLQALREAGIDYPPEGVQQGIDEFASRGRLTTEEFLQALAEVGVDAETLRDFVAMQIAWRDYISTRYLAQARPNPDEIDRAMGLGGGGGLQVLLSELIVPVTPQTLDQVDSITRELSQLNSFGAFEAAAAQYSAAETASQGGRLPWIPLADLPPALQPEILSLKPGEVSDPITLPNAIALFQMRDVREAATGTPTYSKIDYAAYYIAGGRSAEGLSAAAELRNRVDVCDDLYGVAKDQPEQVLDRVSAAPGEIPNDIALELAKLDNNEVSTALTRNNGQTLVFLMLCNRTRDLGGDASREEVANALTQQRLQAFADSLIAQLRADAVIVDE</sequence>
<evidence type="ECO:0000259" key="7">
    <source>
        <dbReference type="PROSITE" id="PS50198"/>
    </source>
</evidence>
<dbReference type="InterPro" id="IPR027304">
    <property type="entry name" value="Trigger_fact/SurA_dom_sf"/>
</dbReference>
<evidence type="ECO:0000256" key="3">
    <source>
        <dbReference type="ARBA" id="ARBA00030642"/>
    </source>
</evidence>
<dbReference type="PANTHER" id="PTHR47637:SF1">
    <property type="entry name" value="CHAPERONE SURA"/>
    <property type="match status" value="1"/>
</dbReference>
<keyword evidence="2 6" id="KW-0732">Signal</keyword>
<feature type="domain" description="PpiC" evidence="7">
    <location>
        <begin position="173"/>
        <end position="269"/>
    </location>
</feature>
<keyword evidence="5" id="KW-0697">Rotamase</keyword>
<evidence type="ECO:0000256" key="4">
    <source>
        <dbReference type="ARBA" id="ARBA00031484"/>
    </source>
</evidence>